<keyword evidence="3" id="KW-1185">Reference proteome</keyword>
<organism evidence="2 3">
    <name type="scientific">Spirodela intermedia</name>
    <name type="common">Intermediate duckweed</name>
    <dbReference type="NCBI Taxonomy" id="51605"/>
    <lineage>
        <taxon>Eukaryota</taxon>
        <taxon>Viridiplantae</taxon>
        <taxon>Streptophyta</taxon>
        <taxon>Embryophyta</taxon>
        <taxon>Tracheophyta</taxon>
        <taxon>Spermatophyta</taxon>
        <taxon>Magnoliopsida</taxon>
        <taxon>Liliopsida</taxon>
        <taxon>Araceae</taxon>
        <taxon>Lemnoideae</taxon>
        <taxon>Spirodela</taxon>
    </lineage>
</organism>
<sequence length="539" mass="59082">MDCPGRSLSALRSCSKNVGDGRSLDEGPDDGEDLGSERIKMRDLESILHGEGLRASSRDEADLESSTDGDGSSHTSKRQTCVQGTGSVACLGLGQEGNSQSSLLPETAERSQNSGVKPFAGLGLDLNVVDVSDSTEHNPFHPYRNLGQARPADPSECGSTTGPLEESEPLRRWREMKQNGFLTSSHGGIPPVPKQRGRPAKRRKEEEQKKPETAKREQVNRFTKITSPSGLLSGLNPGIINHVRNSKQVHSIIEAIVRSEKAEGLADGLADGGEPRRWNRDGKNRGPRRLNLPSNKLFNFSVPESKGEISELGLEDERFRNRHVSSHASSRDEDDILALKLTTGGTMPSENVSSLSTEDAPGNRDSVGSLSLKAATVASQWLELLYQDTRGRLAALRRSRKRVRYVIQKELPYLVLAEPSSSQENNCYFQQSDATSEKYAASVDHGRRWRILFNQMDMALSEEGTHLERLLQQVKEMQIKCEKGLKSVKEDASMCAGSSHNGRLKQGDALEGDYAVRAAAASLYSACNFIMSMDNVSCF</sequence>
<feature type="region of interest" description="Disordered" evidence="1">
    <location>
        <begin position="1"/>
        <end position="120"/>
    </location>
</feature>
<feature type="compositionally biased region" description="Basic and acidic residues" evidence="1">
    <location>
        <begin position="203"/>
        <end position="217"/>
    </location>
</feature>
<feature type="compositionally biased region" description="Basic and acidic residues" evidence="1">
    <location>
        <begin position="273"/>
        <end position="284"/>
    </location>
</feature>
<dbReference type="PANTHER" id="PTHR33924">
    <property type="entry name" value="CATION-TRANSPORTING ATPASE"/>
    <property type="match status" value="1"/>
</dbReference>
<feature type="compositionally biased region" description="Polar residues" evidence="1">
    <location>
        <begin position="96"/>
        <end position="115"/>
    </location>
</feature>
<dbReference type="EMBL" id="LR746264">
    <property type="protein sequence ID" value="CAA7389244.1"/>
    <property type="molecule type" value="Genomic_DNA"/>
</dbReference>
<feature type="compositionally biased region" description="Polar residues" evidence="1">
    <location>
        <begin position="343"/>
        <end position="357"/>
    </location>
</feature>
<feature type="region of interest" description="Disordered" evidence="1">
    <location>
        <begin position="132"/>
        <end position="217"/>
    </location>
</feature>
<name>A0A7I8K0K6_SPIIN</name>
<protein>
    <submittedName>
        <fullName evidence="2">Uncharacterized protein</fullName>
    </submittedName>
</protein>
<dbReference type="Proteomes" id="UP000663760">
    <property type="component" value="Chromosome 1"/>
</dbReference>
<evidence type="ECO:0000313" key="2">
    <source>
        <dbReference type="EMBL" id="CAA7389244.1"/>
    </source>
</evidence>
<feature type="region of interest" description="Disordered" evidence="1">
    <location>
        <begin position="343"/>
        <end position="364"/>
    </location>
</feature>
<proteinExistence type="predicted"/>
<dbReference type="AlphaFoldDB" id="A0A7I8K0K6"/>
<evidence type="ECO:0000256" key="1">
    <source>
        <dbReference type="SAM" id="MobiDB-lite"/>
    </source>
</evidence>
<feature type="compositionally biased region" description="Basic and acidic residues" evidence="1">
    <location>
        <begin position="168"/>
        <end position="177"/>
    </location>
</feature>
<gene>
    <name evidence="2" type="ORF">SI8410_01001322</name>
</gene>
<reference evidence="2" key="1">
    <citation type="submission" date="2020-02" db="EMBL/GenBank/DDBJ databases">
        <authorList>
            <person name="Scholz U."/>
            <person name="Mascher M."/>
            <person name="Fiebig A."/>
        </authorList>
    </citation>
    <scope>NUCLEOTIDE SEQUENCE</scope>
</reference>
<dbReference type="PANTHER" id="PTHR33924:SF5">
    <property type="entry name" value="CATION-TRANSPORTING ATPASE"/>
    <property type="match status" value="1"/>
</dbReference>
<evidence type="ECO:0000313" key="3">
    <source>
        <dbReference type="Proteomes" id="UP000663760"/>
    </source>
</evidence>
<feature type="compositionally biased region" description="Basic and acidic residues" evidence="1">
    <location>
        <begin position="35"/>
        <end position="60"/>
    </location>
</feature>
<dbReference type="OrthoDB" id="1930341at2759"/>
<accession>A0A7I8K0K6</accession>
<feature type="region of interest" description="Disordered" evidence="1">
    <location>
        <begin position="266"/>
        <end position="292"/>
    </location>
</feature>